<name>A0A0M0J2N0_9EUKA</name>
<feature type="coiled-coil region" evidence="8">
    <location>
        <begin position="14"/>
        <end position="52"/>
    </location>
</feature>
<gene>
    <name evidence="11" type="ORF">Ctob_003915</name>
</gene>
<feature type="transmembrane region" description="Helical" evidence="10">
    <location>
        <begin position="146"/>
        <end position="167"/>
    </location>
</feature>
<evidence type="ECO:0000256" key="3">
    <source>
        <dbReference type="ARBA" id="ARBA00022448"/>
    </source>
</evidence>
<protein>
    <submittedName>
        <fullName evidence="11">Membrane protein-a permease</fullName>
    </submittedName>
</protein>
<keyword evidence="12" id="KW-1185">Reference proteome</keyword>
<dbReference type="GO" id="GO:0005886">
    <property type="term" value="C:plasma membrane"/>
    <property type="evidence" value="ECO:0007669"/>
    <property type="project" value="UniProtKB-SubCell"/>
</dbReference>
<accession>A0A0M0J2N0</accession>
<evidence type="ECO:0000313" key="11">
    <source>
        <dbReference type="EMBL" id="KOO20809.1"/>
    </source>
</evidence>
<feature type="region of interest" description="Disordered" evidence="9">
    <location>
        <begin position="611"/>
        <end position="637"/>
    </location>
</feature>
<feature type="transmembrane region" description="Helical" evidence="10">
    <location>
        <begin position="476"/>
        <end position="497"/>
    </location>
</feature>
<evidence type="ECO:0000256" key="8">
    <source>
        <dbReference type="SAM" id="Coils"/>
    </source>
</evidence>
<keyword evidence="4" id="KW-1003">Cell membrane</keyword>
<keyword evidence="8" id="KW-0175">Coiled coil</keyword>
<keyword evidence="6 10" id="KW-1133">Transmembrane helix</keyword>
<evidence type="ECO:0000256" key="5">
    <source>
        <dbReference type="ARBA" id="ARBA00022692"/>
    </source>
</evidence>
<dbReference type="EMBL" id="JWZX01003411">
    <property type="protein sequence ID" value="KOO20809.1"/>
    <property type="molecule type" value="Genomic_DNA"/>
</dbReference>
<reference evidence="12" key="1">
    <citation type="journal article" date="2015" name="PLoS Genet.">
        <title>Genome Sequence and Transcriptome Analyses of Chrysochromulina tobin: Metabolic Tools for Enhanced Algal Fitness in the Prominent Order Prymnesiales (Haptophyceae).</title>
        <authorList>
            <person name="Hovde B.T."/>
            <person name="Deodato C.R."/>
            <person name="Hunsperger H.M."/>
            <person name="Ryken S.A."/>
            <person name="Yost W."/>
            <person name="Jha R.K."/>
            <person name="Patterson J."/>
            <person name="Monnat R.J. Jr."/>
            <person name="Barlow S.B."/>
            <person name="Starkenburg S.R."/>
            <person name="Cattolico R.A."/>
        </authorList>
    </citation>
    <scope>NUCLEOTIDE SEQUENCE</scope>
    <source>
        <strain evidence="12">CCMP291</strain>
    </source>
</reference>
<keyword evidence="3" id="KW-0813">Transport</keyword>
<feature type="compositionally biased region" description="Basic residues" evidence="9">
    <location>
        <begin position="613"/>
        <end position="628"/>
    </location>
</feature>
<dbReference type="GO" id="GO:0055085">
    <property type="term" value="P:transmembrane transport"/>
    <property type="evidence" value="ECO:0007669"/>
    <property type="project" value="TreeGrafter"/>
</dbReference>
<feature type="transmembrane region" description="Helical" evidence="10">
    <location>
        <begin position="509"/>
        <end position="529"/>
    </location>
</feature>
<feature type="transmembrane region" description="Helical" evidence="10">
    <location>
        <begin position="453"/>
        <end position="470"/>
    </location>
</feature>
<dbReference type="InterPro" id="IPR002549">
    <property type="entry name" value="AI-2E-like"/>
</dbReference>
<evidence type="ECO:0000256" key="10">
    <source>
        <dbReference type="SAM" id="Phobius"/>
    </source>
</evidence>
<dbReference type="PANTHER" id="PTHR21716:SF53">
    <property type="entry name" value="PERMEASE PERM-RELATED"/>
    <property type="match status" value="1"/>
</dbReference>
<sequence>MHTVLCGLDRRPSVEALEGEVSALRQQIMELNRREVENLQELRQQLQRQLQQSPQIDWHDESLEPTRLFGTDPLNPAEKVVDEHIRTTCLAVIATAVIFAALYYLRSILVPLFLAIAIAHLLLPMIDWLNRKRYILCVPYKIPRGIAVLITVLFALFIVFNIGLLIAESVAVFAKNAEQYNKRVSQILDLAFELSDEAQMELERRTAEAKASVAGTYNAAAEAVSSVTEDATDLLTWATGSDGELPVNDTAAANGIFTPPSAPPALAALSFTPSFTPSFPPPALAAWGFGHHVGRALRDTTTSLLNDTFIATAGVATNGTAGYATDHDQQIYQAFKEAFNEINLSSLISDLLGSAVHVIKDLVYIVLFLMFMLLGSHGVPDEEEKHASAHHGADRRGPDDEEKRTQRERRAVRSVDTVRADRSLYREASGMDGVALMHSAAQAQVSKYIQGKVIIALVVAGVHAAVLFYVGLELFLVFGLLSFALNFVPAIGMYISILLPMPLVVLDDAFTPMEALLAFVLPLLIGLAAKDVMEPLLIGSATRLQPVAMLLATLLWGGIWGITGMVIAVPVTAVCRVYLQNIQHPLTRYVASKLSGDDAHSLGVRLRVPSSPVHRHSSHHSSPMHRHSHAFDSNELL</sequence>
<evidence type="ECO:0000313" key="12">
    <source>
        <dbReference type="Proteomes" id="UP000037460"/>
    </source>
</evidence>
<evidence type="ECO:0000256" key="1">
    <source>
        <dbReference type="ARBA" id="ARBA00004651"/>
    </source>
</evidence>
<evidence type="ECO:0000256" key="6">
    <source>
        <dbReference type="ARBA" id="ARBA00022989"/>
    </source>
</evidence>
<comment type="subcellular location">
    <subcellularLocation>
        <location evidence="1">Cell membrane</location>
        <topology evidence="1">Multi-pass membrane protein</topology>
    </subcellularLocation>
</comment>
<feature type="transmembrane region" description="Helical" evidence="10">
    <location>
        <begin position="108"/>
        <end position="126"/>
    </location>
</feature>
<dbReference type="Pfam" id="PF01594">
    <property type="entry name" value="AI-2E_transport"/>
    <property type="match status" value="2"/>
</dbReference>
<evidence type="ECO:0000256" key="7">
    <source>
        <dbReference type="ARBA" id="ARBA00023136"/>
    </source>
</evidence>
<keyword evidence="7 10" id="KW-0472">Membrane</keyword>
<evidence type="ECO:0000256" key="4">
    <source>
        <dbReference type="ARBA" id="ARBA00022475"/>
    </source>
</evidence>
<comment type="similarity">
    <text evidence="2">Belongs to the autoinducer-2 exporter (AI-2E) (TC 2.A.86) family.</text>
</comment>
<dbReference type="Proteomes" id="UP000037460">
    <property type="component" value="Unassembled WGS sequence"/>
</dbReference>
<proteinExistence type="inferred from homology"/>
<keyword evidence="5 10" id="KW-0812">Transmembrane</keyword>
<comment type="caution">
    <text evidence="11">The sequence shown here is derived from an EMBL/GenBank/DDBJ whole genome shotgun (WGS) entry which is preliminary data.</text>
</comment>
<feature type="region of interest" description="Disordered" evidence="9">
    <location>
        <begin position="383"/>
        <end position="414"/>
    </location>
</feature>
<feature type="transmembrane region" description="Helical" evidence="10">
    <location>
        <begin position="549"/>
        <end position="579"/>
    </location>
</feature>
<dbReference type="AlphaFoldDB" id="A0A0M0J2N0"/>
<evidence type="ECO:0000256" key="2">
    <source>
        <dbReference type="ARBA" id="ARBA00009773"/>
    </source>
</evidence>
<dbReference type="OrthoDB" id="415056at2759"/>
<organism evidence="11 12">
    <name type="scientific">Chrysochromulina tobinii</name>
    <dbReference type="NCBI Taxonomy" id="1460289"/>
    <lineage>
        <taxon>Eukaryota</taxon>
        <taxon>Haptista</taxon>
        <taxon>Haptophyta</taxon>
        <taxon>Prymnesiophyceae</taxon>
        <taxon>Prymnesiales</taxon>
        <taxon>Chrysochromulinaceae</taxon>
        <taxon>Chrysochromulina</taxon>
    </lineage>
</organism>
<evidence type="ECO:0000256" key="9">
    <source>
        <dbReference type="SAM" id="MobiDB-lite"/>
    </source>
</evidence>
<dbReference type="PANTHER" id="PTHR21716">
    <property type="entry name" value="TRANSMEMBRANE PROTEIN"/>
    <property type="match status" value="1"/>
</dbReference>